<organism evidence="1 2">
    <name type="scientific">Jeotgalibacillus soli</name>
    <dbReference type="NCBI Taxonomy" id="889306"/>
    <lineage>
        <taxon>Bacteria</taxon>
        <taxon>Bacillati</taxon>
        <taxon>Bacillota</taxon>
        <taxon>Bacilli</taxon>
        <taxon>Bacillales</taxon>
        <taxon>Caryophanaceae</taxon>
        <taxon>Jeotgalibacillus</taxon>
    </lineage>
</organism>
<gene>
    <name evidence="1" type="ORF">KP78_25860</name>
</gene>
<name>A0A0C2VKT1_9BACL</name>
<accession>A0A0C2VKT1</accession>
<dbReference type="STRING" id="889306.KP78_25860"/>
<keyword evidence="2" id="KW-1185">Reference proteome</keyword>
<evidence type="ECO:0000313" key="1">
    <source>
        <dbReference type="EMBL" id="KIL45041.1"/>
    </source>
</evidence>
<reference evidence="1 2" key="1">
    <citation type="submission" date="2015-01" db="EMBL/GenBank/DDBJ databases">
        <title>Genome sequencing of Jeotgalibacillus soli.</title>
        <authorList>
            <person name="Goh K.M."/>
            <person name="Chan K.-G."/>
            <person name="Yaakop A.S."/>
            <person name="Ee R."/>
            <person name="Gan H.M."/>
            <person name="Chan C.S."/>
        </authorList>
    </citation>
    <scope>NUCLEOTIDE SEQUENCE [LARGE SCALE GENOMIC DNA]</scope>
    <source>
        <strain evidence="1 2">P9</strain>
    </source>
</reference>
<evidence type="ECO:0000313" key="2">
    <source>
        <dbReference type="Proteomes" id="UP000031938"/>
    </source>
</evidence>
<comment type="caution">
    <text evidence="1">The sequence shown here is derived from an EMBL/GenBank/DDBJ whole genome shotgun (WGS) entry which is preliminary data.</text>
</comment>
<dbReference type="Proteomes" id="UP000031938">
    <property type="component" value="Unassembled WGS sequence"/>
</dbReference>
<dbReference type="EMBL" id="JXRP01000018">
    <property type="protein sequence ID" value="KIL45041.1"/>
    <property type="molecule type" value="Genomic_DNA"/>
</dbReference>
<dbReference type="AlphaFoldDB" id="A0A0C2VKT1"/>
<protein>
    <submittedName>
        <fullName evidence="1">Uncharacterized protein</fullName>
    </submittedName>
</protein>
<proteinExistence type="predicted"/>
<sequence length="37" mass="4382">MGSHHFCCYVSFNKKIIKRTKKVLKYADLKEQKPPSK</sequence>